<dbReference type="InterPro" id="IPR015813">
    <property type="entry name" value="Pyrv/PenolPyrv_kinase-like_dom"/>
</dbReference>
<dbReference type="InterPro" id="IPR036396">
    <property type="entry name" value="Cyt_P450_sf"/>
</dbReference>
<dbReference type="Gene3D" id="1.10.630.10">
    <property type="entry name" value="Cytochrome P450"/>
    <property type="match status" value="1"/>
</dbReference>
<dbReference type="InterPro" id="IPR039556">
    <property type="entry name" value="ICL/PEPM"/>
</dbReference>
<dbReference type="EMBL" id="AP035881">
    <property type="protein sequence ID" value="BFP44285.1"/>
    <property type="molecule type" value="Genomic_DNA"/>
</dbReference>
<dbReference type="SUPFAM" id="SSF51621">
    <property type="entry name" value="Phosphoenolpyruvate/pyruvate domain"/>
    <property type="match status" value="1"/>
</dbReference>
<dbReference type="InterPro" id="IPR001128">
    <property type="entry name" value="Cyt_P450"/>
</dbReference>
<dbReference type="RefSeq" id="WP_407986885.1">
    <property type="nucleotide sequence ID" value="NZ_AP035881.2"/>
</dbReference>
<dbReference type="PANTHER" id="PTHR42905">
    <property type="entry name" value="PHOSPHOENOLPYRUVATE CARBOXYLASE"/>
    <property type="match status" value="1"/>
</dbReference>
<proteinExistence type="predicted"/>
<gene>
    <name evidence="1" type="ORF">KCMC57_06530</name>
</gene>
<dbReference type="CDD" id="cd00377">
    <property type="entry name" value="ICL_PEPM"/>
    <property type="match status" value="1"/>
</dbReference>
<dbReference type="Pfam" id="PF13714">
    <property type="entry name" value="PEP_mutase"/>
    <property type="match status" value="1"/>
</dbReference>
<dbReference type="Gene3D" id="3.20.20.60">
    <property type="entry name" value="Phosphoenolpyruvate-binding domains"/>
    <property type="match status" value="1"/>
</dbReference>
<reference evidence="1" key="1">
    <citation type="submission" date="2024-07" db="EMBL/GenBank/DDBJ databases">
        <title>Complete genome sequences of cellulolytic bacteria, Kitasatospora sp. CMC57 and Streptomyces sp. CMC78, isolated from Japanese agricultural soil.</title>
        <authorList>
            <person name="Hashimoto T."/>
            <person name="Ito M."/>
            <person name="Iwamoto M."/>
            <person name="Fukahori D."/>
            <person name="Shoda T."/>
            <person name="Sakoda M."/>
            <person name="Morohoshi T."/>
            <person name="Mitsuboshi M."/>
            <person name="Nishizawa T."/>
        </authorList>
    </citation>
    <scope>NUCLEOTIDE SEQUENCE</scope>
    <source>
        <strain evidence="1">CMC57</strain>
    </source>
</reference>
<dbReference type="GO" id="GO:0020037">
    <property type="term" value="F:heme binding"/>
    <property type="evidence" value="ECO:0007669"/>
    <property type="project" value="InterPro"/>
</dbReference>
<dbReference type="Pfam" id="PF00067">
    <property type="entry name" value="p450"/>
    <property type="match status" value="1"/>
</dbReference>
<dbReference type="GO" id="GO:0004497">
    <property type="term" value="F:monooxygenase activity"/>
    <property type="evidence" value="ECO:0007669"/>
    <property type="project" value="InterPro"/>
</dbReference>
<dbReference type="SUPFAM" id="SSF48264">
    <property type="entry name" value="Cytochrome P450"/>
    <property type="match status" value="1"/>
</dbReference>
<dbReference type="AlphaFoldDB" id="A0AB33JQG8"/>
<dbReference type="GO" id="GO:0005506">
    <property type="term" value="F:iron ion binding"/>
    <property type="evidence" value="ECO:0007669"/>
    <property type="project" value="InterPro"/>
</dbReference>
<dbReference type="GO" id="GO:0016705">
    <property type="term" value="F:oxidoreductase activity, acting on paired donors, with incorporation or reduction of molecular oxygen"/>
    <property type="evidence" value="ECO:0007669"/>
    <property type="project" value="InterPro"/>
</dbReference>
<evidence type="ECO:0008006" key="2">
    <source>
        <dbReference type="Google" id="ProtNLM"/>
    </source>
</evidence>
<accession>A0AB33JQG8</accession>
<name>A0AB33JQG8_9ACTN</name>
<protein>
    <recommendedName>
        <fullName evidence="2">2-methylisocitrate lyase-like PEP mutase family enzyme</fullName>
    </recommendedName>
</protein>
<sequence>MNSTEHSFERYADVRAALADPHLVPLPAEPGPVGTVAWLRATVARFSSGAEHARRRALVEAELARLDPAALRRSAAAGPGGDARLLAVRALAEVMGLAEPDGVAAAVGAAAATYFGGVDPAADAAVAWLLPRVGGADQAAAAQRIGLLVQAYEATGTLVDNARTELGGCTVPALLAETLRHDPPVRVMRRVAVRPTVVAGVAIAEGDGVLLDLAAANRDPELFTEPQQFDPSRSGPPALTFGSEPRVCPGREHALALAIGILTPQAAPTRSAAFAALHRAGAPLLLPNAWDHASAALFAEQGFPAIGTTSLGVAAASGLPDGTGVTRSETLRLARRLGGGAFLLSVDVEGGFSDDLDEVAELARELAAAGAVGINLEDGRADGTLAPVGLHAAKIVAVKAAVPELFVNARTDTHWLGGRQAETAYRLDAYQQAGADGVFVPGLTDRAEIAAVLDRIDVPLNVLYSPTGLTLPELAELGVGRVSLGSLLYRAALGAALGVLDEVRAGCPVRAGAPSYDRVAGLAGLS</sequence>
<organism evidence="1">
    <name type="scientific">Kitasatospora sp. CMC57</name>
    <dbReference type="NCBI Taxonomy" id="3231513"/>
    <lineage>
        <taxon>Bacteria</taxon>
        <taxon>Bacillati</taxon>
        <taxon>Actinomycetota</taxon>
        <taxon>Actinomycetes</taxon>
        <taxon>Kitasatosporales</taxon>
        <taxon>Streptomycetaceae</taxon>
        <taxon>Kitasatospora</taxon>
    </lineage>
</organism>
<dbReference type="InterPro" id="IPR040442">
    <property type="entry name" value="Pyrv_kinase-like_dom_sf"/>
</dbReference>
<evidence type="ECO:0000313" key="1">
    <source>
        <dbReference type="EMBL" id="BFP44285.1"/>
    </source>
</evidence>
<dbReference type="PANTHER" id="PTHR42905:SF16">
    <property type="entry name" value="CARBOXYPHOSPHONOENOLPYRUVATE PHOSPHONOMUTASE-LIKE PROTEIN (AFU_ORTHOLOGUE AFUA_5G07230)"/>
    <property type="match status" value="1"/>
</dbReference>